<dbReference type="Gene3D" id="3.40.50.180">
    <property type="entry name" value="Methylesterase CheB, C-terminal domain"/>
    <property type="match status" value="1"/>
</dbReference>
<feature type="compositionally biased region" description="Polar residues" evidence="5">
    <location>
        <begin position="325"/>
        <end position="335"/>
    </location>
</feature>
<comment type="caution">
    <text evidence="7">The sequence shown here is derived from an EMBL/GenBank/DDBJ whole genome shotgun (WGS) entry which is preliminary data.</text>
</comment>
<reference evidence="7 8" key="1">
    <citation type="journal article" date="2023" name="PLoS ONE">
        <title>Complete genome assembly of Hawai'i environmental nontuberculous mycobacteria reveals unexpected co-isolation with methylobacteria.</title>
        <authorList>
            <person name="Hendrix J."/>
            <person name="Epperson L.E."/>
            <person name="Tong E.I."/>
            <person name="Chan Y.L."/>
            <person name="Hasan N.A."/>
            <person name="Dawrs S.N."/>
            <person name="Norton G.J."/>
            <person name="Virdi R."/>
            <person name="Crooks J.L."/>
            <person name="Chan E.D."/>
            <person name="Honda J.R."/>
            <person name="Strong M."/>
        </authorList>
    </citation>
    <scope>NUCLEOTIDE SEQUENCE [LARGE SCALE GENOMIC DNA]</scope>
    <source>
        <strain evidence="7 8">NJH_HI01</strain>
    </source>
</reference>
<gene>
    <name evidence="7" type="ORF">PUR21_08155</name>
</gene>
<dbReference type="SUPFAM" id="SSF52738">
    <property type="entry name" value="Methylesterase CheB, C-terminal domain"/>
    <property type="match status" value="1"/>
</dbReference>
<evidence type="ECO:0000256" key="2">
    <source>
        <dbReference type="ARBA" id="ARBA00039140"/>
    </source>
</evidence>
<dbReference type="CDD" id="cd16433">
    <property type="entry name" value="CheB"/>
    <property type="match status" value="1"/>
</dbReference>
<evidence type="ECO:0000259" key="6">
    <source>
        <dbReference type="PROSITE" id="PS50122"/>
    </source>
</evidence>
<dbReference type="PANTHER" id="PTHR42872:SF6">
    <property type="entry name" value="PROTEIN-GLUTAMATE METHYLESTERASE_PROTEIN-GLUTAMINE GLUTAMINASE"/>
    <property type="match status" value="1"/>
</dbReference>
<feature type="active site" evidence="4">
    <location>
        <position position="12"/>
    </location>
</feature>
<evidence type="ECO:0000256" key="5">
    <source>
        <dbReference type="SAM" id="MobiDB-lite"/>
    </source>
</evidence>
<dbReference type="InterPro" id="IPR035909">
    <property type="entry name" value="CheB_C"/>
</dbReference>
<name>A0ABU9Z928_9HYPH</name>
<sequence length="342" mass="36285">MDNRDIIVIGGSSGATAPLKTILGALPQDLSAAVFIVLHIPARSLGLLATVTSAVAHLPVHAAADGMAIRTGNIYLGVPDHHLILDEGRIRLGRGPRENMARPSIDPLFRSAAAAYGPRVIGVLLSGLLNDGASGLEAIKRCGGLTLVQDPADAIADEMPRSALSVTEVDLTLSAARIGDVLSDLVRDAPGPRLPVPPDIRLEVDIAAGERIDSDVLRQLANPSAMSCPHCGGVLSEVRGGKPLRFRCQVGHGYTAEAVAKEQEGSIDEALRVALRIIEERAELVRRMASDGRKAGRSAVSEMYEERAAEYRQYADVIRRAVLQTLPSPEPTDSGSESEQEE</sequence>
<feature type="active site" evidence="4">
    <location>
        <position position="39"/>
    </location>
</feature>
<feature type="domain" description="CheB-type methylesterase" evidence="6">
    <location>
        <begin position="1"/>
        <end position="189"/>
    </location>
</feature>
<evidence type="ECO:0000256" key="1">
    <source>
        <dbReference type="ARBA" id="ARBA00022801"/>
    </source>
</evidence>
<dbReference type="PIRSF" id="PIRSF036461">
    <property type="entry name" value="Chmtx_methlestr"/>
    <property type="match status" value="1"/>
</dbReference>
<evidence type="ECO:0000256" key="4">
    <source>
        <dbReference type="PROSITE-ProRule" id="PRU00050"/>
    </source>
</evidence>
<dbReference type="Pfam" id="PF01339">
    <property type="entry name" value="CheB_methylest"/>
    <property type="match status" value="1"/>
</dbReference>
<keyword evidence="1 4" id="KW-0378">Hydrolase</keyword>
<feature type="active site" evidence="4">
    <location>
        <position position="131"/>
    </location>
</feature>
<accession>A0ABU9Z928</accession>
<dbReference type="InterPro" id="IPR000673">
    <property type="entry name" value="Sig_transdc_resp-reg_Me-estase"/>
</dbReference>
<dbReference type="EC" id="3.1.1.61" evidence="2"/>
<evidence type="ECO:0000313" key="8">
    <source>
        <dbReference type="Proteomes" id="UP001404845"/>
    </source>
</evidence>
<protein>
    <recommendedName>
        <fullName evidence="2">protein-glutamate methylesterase</fullName>
        <ecNumber evidence="2">3.1.1.61</ecNumber>
    </recommendedName>
</protein>
<dbReference type="PANTHER" id="PTHR42872">
    <property type="entry name" value="PROTEIN-GLUTAMATE METHYLESTERASE/PROTEIN-GLUTAMINE GLUTAMINASE"/>
    <property type="match status" value="1"/>
</dbReference>
<comment type="catalytic activity">
    <reaction evidence="3">
        <text>[protein]-L-glutamate 5-O-methyl ester + H2O = L-glutamyl-[protein] + methanol + H(+)</text>
        <dbReference type="Rhea" id="RHEA:23236"/>
        <dbReference type="Rhea" id="RHEA-COMP:10208"/>
        <dbReference type="Rhea" id="RHEA-COMP:10311"/>
        <dbReference type="ChEBI" id="CHEBI:15377"/>
        <dbReference type="ChEBI" id="CHEBI:15378"/>
        <dbReference type="ChEBI" id="CHEBI:17790"/>
        <dbReference type="ChEBI" id="CHEBI:29973"/>
        <dbReference type="ChEBI" id="CHEBI:82795"/>
        <dbReference type="EC" id="3.1.1.61"/>
    </reaction>
</comment>
<evidence type="ECO:0000313" key="7">
    <source>
        <dbReference type="EMBL" id="MEN3227606.1"/>
    </source>
</evidence>
<dbReference type="RefSeq" id="WP_183669613.1">
    <property type="nucleotide sequence ID" value="NZ_JACHOS010000016.1"/>
</dbReference>
<dbReference type="Proteomes" id="UP001404845">
    <property type="component" value="Unassembled WGS sequence"/>
</dbReference>
<dbReference type="InterPro" id="IPR011247">
    <property type="entry name" value="Chemotax_prot-Glu_Me-esterase"/>
</dbReference>
<dbReference type="EMBL" id="JAQYXL010000001">
    <property type="protein sequence ID" value="MEN3227606.1"/>
    <property type="molecule type" value="Genomic_DNA"/>
</dbReference>
<dbReference type="PROSITE" id="PS50122">
    <property type="entry name" value="CHEB"/>
    <property type="match status" value="1"/>
</dbReference>
<keyword evidence="4" id="KW-0145">Chemotaxis</keyword>
<keyword evidence="8" id="KW-1185">Reference proteome</keyword>
<proteinExistence type="predicted"/>
<feature type="region of interest" description="Disordered" evidence="5">
    <location>
        <begin position="323"/>
        <end position="342"/>
    </location>
</feature>
<organism evidence="7 8">
    <name type="scientific">Methylorubrum rhodesianum</name>
    <dbReference type="NCBI Taxonomy" id="29427"/>
    <lineage>
        <taxon>Bacteria</taxon>
        <taxon>Pseudomonadati</taxon>
        <taxon>Pseudomonadota</taxon>
        <taxon>Alphaproteobacteria</taxon>
        <taxon>Hyphomicrobiales</taxon>
        <taxon>Methylobacteriaceae</taxon>
        <taxon>Methylorubrum</taxon>
    </lineage>
</organism>
<evidence type="ECO:0000256" key="3">
    <source>
        <dbReference type="ARBA" id="ARBA00048267"/>
    </source>
</evidence>